<dbReference type="PANTHER" id="PTHR30483">
    <property type="entry name" value="LEUCINE-SPECIFIC-BINDING PROTEIN"/>
    <property type="match status" value="1"/>
</dbReference>
<evidence type="ECO:0000256" key="1">
    <source>
        <dbReference type="ARBA" id="ARBA00010062"/>
    </source>
</evidence>
<comment type="caution">
    <text evidence="6">The sequence shown here is derived from an EMBL/GenBank/DDBJ whole genome shotgun (WGS) entry which is preliminary data.</text>
</comment>
<feature type="signal peptide" evidence="4">
    <location>
        <begin position="1"/>
        <end position="29"/>
    </location>
</feature>
<dbReference type="SUPFAM" id="SSF53822">
    <property type="entry name" value="Periplasmic binding protein-like I"/>
    <property type="match status" value="1"/>
</dbReference>
<dbReference type="RefSeq" id="WP_188255370.1">
    <property type="nucleotide sequence ID" value="NZ_JABVCF010000007.1"/>
</dbReference>
<reference evidence="6" key="1">
    <citation type="submission" date="2021-04" db="EMBL/GenBank/DDBJ databases">
        <title>Pseudaminobacter soli sp. nov., isolated from paddy soil contaminated by heavy metals.</title>
        <authorList>
            <person name="Zhang K."/>
        </authorList>
    </citation>
    <scope>NUCLEOTIDE SEQUENCE</scope>
    <source>
        <strain evidence="6">19-2017</strain>
    </source>
</reference>
<sequence length="406" mass="42874">MSYRIDRRQFAKLAAAVAAGAVLSNTAGAAEAFRLGALNSITGAGGAYGPGMLEAIQIAVAEVNAAGGAAGRQFELFAEDDQTKPDAAVLAVKKLVEINRVEAVVGIWPSSVQLATLPITNAANVPSFNVCGAPELETLDDKDLVFQFYASNKVIGAVFAEVAKKRGFKNPAVLAYNNATMVAQAENFRSTWEAGGGEVADFIVYEPNQTSYRTELDRALSKNPDILVLSSYTPDVTIILKEWYQSGYDCKLISPGWSITQAVADALGPEVSAQATTISNVPASSTEAYKAFHEAFVARTGRQPEMFATAAYDMVIVLALAIELAGASAKGTEISAKIRNVTNAPGNKVSTFAEGLAALKRGEEIDYEGASSPLEFGEAGQTTPAFGIFGFEDNKLALQEVMTLKS</sequence>
<keyword evidence="3" id="KW-0813">Transport</keyword>
<evidence type="ECO:0000259" key="5">
    <source>
        <dbReference type="Pfam" id="PF13458"/>
    </source>
</evidence>
<dbReference type="PANTHER" id="PTHR30483:SF6">
    <property type="entry name" value="PERIPLASMIC BINDING PROTEIN OF ABC TRANSPORTER FOR NATURAL AMINO ACIDS"/>
    <property type="match status" value="1"/>
</dbReference>
<dbReference type="PROSITE" id="PS51318">
    <property type="entry name" value="TAT"/>
    <property type="match status" value="1"/>
</dbReference>
<dbReference type="Proteomes" id="UP000680348">
    <property type="component" value="Unassembled WGS sequence"/>
</dbReference>
<evidence type="ECO:0000313" key="7">
    <source>
        <dbReference type="Proteomes" id="UP000680348"/>
    </source>
</evidence>
<evidence type="ECO:0000313" key="6">
    <source>
        <dbReference type="EMBL" id="MBS3649811.1"/>
    </source>
</evidence>
<dbReference type="AlphaFoldDB" id="A0A942E2H1"/>
<dbReference type="Gene3D" id="3.40.50.2300">
    <property type="match status" value="2"/>
</dbReference>
<feature type="chain" id="PRO_5036885149" evidence="4">
    <location>
        <begin position="30"/>
        <end position="406"/>
    </location>
</feature>
<dbReference type="CDD" id="cd06346">
    <property type="entry name" value="PBP1_ABC_ligand_binding-like"/>
    <property type="match status" value="1"/>
</dbReference>
<protein>
    <submittedName>
        <fullName evidence="6">ABC transporter substrate-binding protein</fullName>
    </submittedName>
</protein>
<dbReference type="InterPro" id="IPR028082">
    <property type="entry name" value="Peripla_BP_I"/>
</dbReference>
<gene>
    <name evidence="6" type="ORF">KEU06_14460</name>
</gene>
<dbReference type="InterPro" id="IPR028081">
    <property type="entry name" value="Leu-bd"/>
</dbReference>
<dbReference type="InterPro" id="IPR006311">
    <property type="entry name" value="TAT_signal"/>
</dbReference>
<dbReference type="EMBL" id="JAGWCR010000007">
    <property type="protein sequence ID" value="MBS3649811.1"/>
    <property type="molecule type" value="Genomic_DNA"/>
</dbReference>
<evidence type="ECO:0000256" key="2">
    <source>
        <dbReference type="ARBA" id="ARBA00022729"/>
    </source>
</evidence>
<keyword evidence="7" id="KW-1185">Reference proteome</keyword>
<comment type="similarity">
    <text evidence="1">Belongs to the leucine-binding protein family.</text>
</comment>
<organism evidence="6 7">
    <name type="scientific">Pseudaminobacter soli</name>
    <name type="common">ex Zhang et al. 2022</name>
    <dbReference type="NCBI Taxonomy" id="2831468"/>
    <lineage>
        <taxon>Bacteria</taxon>
        <taxon>Pseudomonadati</taxon>
        <taxon>Pseudomonadota</taxon>
        <taxon>Alphaproteobacteria</taxon>
        <taxon>Hyphomicrobiales</taxon>
        <taxon>Phyllobacteriaceae</taxon>
        <taxon>Pseudaminobacter</taxon>
    </lineage>
</organism>
<dbReference type="InterPro" id="IPR051010">
    <property type="entry name" value="BCAA_transport"/>
</dbReference>
<evidence type="ECO:0000256" key="4">
    <source>
        <dbReference type="SAM" id="SignalP"/>
    </source>
</evidence>
<evidence type="ECO:0000256" key="3">
    <source>
        <dbReference type="ARBA" id="ARBA00022970"/>
    </source>
</evidence>
<keyword evidence="3" id="KW-0029">Amino-acid transport</keyword>
<proteinExistence type="inferred from homology"/>
<feature type="domain" description="Leucine-binding protein" evidence="5">
    <location>
        <begin position="34"/>
        <end position="342"/>
    </location>
</feature>
<dbReference type="GO" id="GO:0006865">
    <property type="term" value="P:amino acid transport"/>
    <property type="evidence" value="ECO:0007669"/>
    <property type="project" value="UniProtKB-KW"/>
</dbReference>
<accession>A0A942E2H1</accession>
<dbReference type="Pfam" id="PF13458">
    <property type="entry name" value="Peripla_BP_6"/>
    <property type="match status" value="1"/>
</dbReference>
<keyword evidence="2 4" id="KW-0732">Signal</keyword>
<name>A0A942E2H1_9HYPH</name>